<feature type="transmembrane region" description="Helical" evidence="2">
    <location>
        <begin position="12"/>
        <end position="33"/>
    </location>
</feature>
<dbReference type="Proteomes" id="UP001501257">
    <property type="component" value="Unassembled WGS sequence"/>
</dbReference>
<evidence type="ECO:0000313" key="4">
    <source>
        <dbReference type="Proteomes" id="UP001501257"/>
    </source>
</evidence>
<evidence type="ECO:0000256" key="2">
    <source>
        <dbReference type="SAM" id="Phobius"/>
    </source>
</evidence>
<gene>
    <name evidence="3" type="ORF">GCM10025778_10310</name>
</gene>
<organism evidence="3 4">
    <name type="scientific">Paeniglutamicibacter antarcticus</name>
    <dbReference type="NCBI Taxonomy" id="494023"/>
    <lineage>
        <taxon>Bacteria</taxon>
        <taxon>Bacillati</taxon>
        <taxon>Actinomycetota</taxon>
        <taxon>Actinomycetes</taxon>
        <taxon>Micrococcales</taxon>
        <taxon>Micrococcaceae</taxon>
        <taxon>Paeniglutamicibacter</taxon>
    </lineage>
</organism>
<protein>
    <submittedName>
        <fullName evidence="3">Uncharacterized protein</fullName>
    </submittedName>
</protein>
<dbReference type="InterPro" id="IPR029058">
    <property type="entry name" value="AB_hydrolase_fold"/>
</dbReference>
<dbReference type="SUPFAM" id="SSF53474">
    <property type="entry name" value="alpha/beta-Hydrolases"/>
    <property type="match status" value="1"/>
</dbReference>
<keyword evidence="2" id="KW-1133">Transmembrane helix</keyword>
<keyword evidence="2" id="KW-0812">Transmembrane</keyword>
<feature type="compositionally biased region" description="Basic and acidic residues" evidence="1">
    <location>
        <begin position="434"/>
        <end position="444"/>
    </location>
</feature>
<evidence type="ECO:0000313" key="3">
    <source>
        <dbReference type="EMBL" id="GAA5226498.1"/>
    </source>
</evidence>
<accession>A0ABP9TL59</accession>
<reference evidence="4" key="1">
    <citation type="journal article" date="2019" name="Int. J. Syst. Evol. Microbiol.">
        <title>The Global Catalogue of Microorganisms (GCM) 10K type strain sequencing project: providing services to taxonomists for standard genome sequencing and annotation.</title>
        <authorList>
            <consortium name="The Broad Institute Genomics Platform"/>
            <consortium name="The Broad Institute Genome Sequencing Center for Infectious Disease"/>
            <person name="Wu L."/>
            <person name="Ma J."/>
        </authorList>
    </citation>
    <scope>NUCLEOTIDE SEQUENCE [LARGE SCALE GENOMIC DNA]</scope>
    <source>
        <strain evidence="4">JCM 18952</strain>
    </source>
</reference>
<name>A0ABP9TL59_9MICC</name>
<proteinExistence type="predicted"/>
<dbReference type="EMBL" id="BAABLK010000022">
    <property type="protein sequence ID" value="GAA5226498.1"/>
    <property type="molecule type" value="Genomic_DNA"/>
</dbReference>
<feature type="region of interest" description="Disordered" evidence="1">
    <location>
        <begin position="423"/>
        <end position="450"/>
    </location>
</feature>
<keyword evidence="4" id="KW-1185">Reference proteome</keyword>
<evidence type="ECO:0000256" key="1">
    <source>
        <dbReference type="SAM" id="MobiDB-lite"/>
    </source>
</evidence>
<comment type="caution">
    <text evidence="3">The sequence shown here is derived from an EMBL/GenBank/DDBJ whole genome shotgun (WGS) entry which is preliminary data.</text>
</comment>
<keyword evidence="2" id="KW-0472">Membrane</keyword>
<sequence length="450" mass="48476">MLTGAGAELLDGASILLGAPVFPAAMLTLGTLMMRMRVLEAVRGVAEAAAACGVRAGETGALAAKVATARLRYEQTESVVGYGINAVRGSLLPLGVMWDLANNGGRPRTLTTEDMINQLPRFLGLPFGLLRDIEHGGVTEEPLADRLYPQLTDFLQGQNLLYLAPIEVLGEGRERFVEFDGSVESLVDLQKLAEREPPGSLLVTRFDGPHDNLYVLTIPGTQADPLEERQGGFRRIGQGPRAGMANPWDGTGIVEAMGNDSRNLIPSIEEALRESGAKDEDRVVVTGYSQGGIHAVNIVNDEHLNTMFSFPYLSTFGSPTGRTPVPKGTHALQLEDGKDMVPGTDGSPNAEERNRLTVVFDSPDGTVELGNDGFGESHKLENYESHAKELRGSGDPGVVESLGLLGNLFGRSRQGRVRTFQLGRRPRPKAKLPNKNESKREGLERIAPAH</sequence>